<dbReference type="EMBL" id="BT087571">
    <property type="protein sequence ID" value="ACR37924.1"/>
    <property type="molecule type" value="mRNA"/>
</dbReference>
<dbReference type="OrthoDB" id="6513042at2759"/>
<keyword evidence="1" id="KW-0732">Signal</keyword>
<dbReference type="AlphaFoldDB" id="C4J9S4"/>
<organism evidence="2">
    <name type="scientific">Zea mays</name>
    <name type="common">Maize</name>
    <dbReference type="NCBI Taxonomy" id="4577"/>
    <lineage>
        <taxon>Eukaryota</taxon>
        <taxon>Viridiplantae</taxon>
        <taxon>Streptophyta</taxon>
        <taxon>Embryophyta</taxon>
        <taxon>Tracheophyta</taxon>
        <taxon>Spermatophyta</taxon>
        <taxon>Magnoliopsida</taxon>
        <taxon>Liliopsida</taxon>
        <taxon>Poales</taxon>
        <taxon>Poaceae</taxon>
        <taxon>PACMAD clade</taxon>
        <taxon>Panicoideae</taxon>
        <taxon>Andropogonodae</taxon>
        <taxon>Andropogoneae</taxon>
        <taxon>Tripsacinae</taxon>
        <taxon>Zea</taxon>
    </lineage>
</organism>
<feature type="signal peptide" evidence="1">
    <location>
        <begin position="1"/>
        <end position="22"/>
    </location>
</feature>
<dbReference type="RefSeq" id="NP_001310820.1">
    <property type="nucleotide sequence ID" value="NM_001323891.1"/>
</dbReference>
<protein>
    <submittedName>
        <fullName evidence="2">Uncharacterized protein</fullName>
    </submittedName>
</protein>
<name>C4J9S4_MAIZE</name>
<dbReference type="GeneID" id="100502266"/>
<accession>C4J9S4</accession>
<proteinExistence type="evidence at transcript level"/>
<reference evidence="2" key="1">
    <citation type="journal article" date="2009" name="PLoS Genet.">
        <title>Sequencing, mapping, and analysis of 27,455 maize full-length cDNAs.</title>
        <authorList>
            <person name="Soderlund C."/>
            <person name="Descour A."/>
            <person name="Kudrna D."/>
            <person name="Bomhoff M."/>
            <person name="Boyd L."/>
            <person name="Currie J."/>
            <person name="Angelova A."/>
            <person name="Collura K."/>
            <person name="Wissotski M."/>
            <person name="Ashley E."/>
            <person name="Morrow D."/>
            <person name="Fernandes J."/>
            <person name="Walbot V."/>
            <person name="Yu Y."/>
        </authorList>
    </citation>
    <scope>NUCLEOTIDE SEQUENCE</scope>
    <source>
        <strain evidence="2">B73</strain>
    </source>
</reference>
<sequence>MVVTGIWMILSDLVIVPGIICSLEFPGGQILLMAGEKCKECVAIYNSGTAWNNGEELWDGPDSARCRFMFRRLVASALDPLHHVVGLVTRKHCYQQRMCESTMM</sequence>
<feature type="chain" id="PRO_5002939178" evidence="1">
    <location>
        <begin position="23"/>
        <end position="104"/>
    </location>
</feature>
<evidence type="ECO:0000256" key="1">
    <source>
        <dbReference type="SAM" id="SignalP"/>
    </source>
</evidence>
<dbReference type="KEGG" id="zma:100502266"/>
<evidence type="ECO:0000313" key="2">
    <source>
        <dbReference type="EMBL" id="ACR37924.1"/>
    </source>
</evidence>